<proteinExistence type="predicted"/>
<dbReference type="EMBL" id="DS268384">
    <property type="protein sequence ID" value="KMU75882.1"/>
    <property type="molecule type" value="Genomic_DNA"/>
</dbReference>
<dbReference type="STRING" id="454286.A0A0J8TQ70"/>
<evidence type="ECO:0000313" key="1">
    <source>
        <dbReference type="EMBL" id="KMU75882.1"/>
    </source>
</evidence>
<sequence>VMVYTSRPDSAARSMREISFYRCLEKQYTQTWPRRRYTISKTCVKSTKNPERNNEAILRVFHVQNADWAARYLLRKFNIHNRDDLVGTDFGRYVKHRRPERRGGKPFMSGKTWKVQYDPWRGISKTSFSADYLKPYAVPDPMNRCDDDGFKMMELNRFDDQGGLNRDPLALSRVTPLASSLG</sequence>
<evidence type="ECO:0000313" key="2">
    <source>
        <dbReference type="Proteomes" id="UP000054559"/>
    </source>
</evidence>
<name>A0A0J8TQ70_COCIT</name>
<gene>
    <name evidence="1" type="ORF">CISG_10386</name>
</gene>
<protein>
    <submittedName>
        <fullName evidence="1">Uncharacterized protein</fullName>
    </submittedName>
</protein>
<dbReference type="OrthoDB" id="194358at2759"/>
<reference evidence="2" key="1">
    <citation type="journal article" date="2010" name="Genome Res.">
        <title>Population genomic sequencing of Coccidioides fungi reveals recent hybridization and transposon control.</title>
        <authorList>
            <person name="Neafsey D.E."/>
            <person name="Barker B.M."/>
            <person name="Sharpton T.J."/>
            <person name="Stajich J.E."/>
            <person name="Park D.J."/>
            <person name="Whiston E."/>
            <person name="Hung C.-Y."/>
            <person name="McMahan C."/>
            <person name="White J."/>
            <person name="Sykes S."/>
            <person name="Heiman D."/>
            <person name="Young S."/>
            <person name="Zeng Q."/>
            <person name="Abouelleil A."/>
            <person name="Aftuck L."/>
            <person name="Bessette D."/>
            <person name="Brown A."/>
            <person name="FitzGerald M."/>
            <person name="Lui A."/>
            <person name="Macdonald J.P."/>
            <person name="Priest M."/>
            <person name="Orbach M.J."/>
            <person name="Galgiani J.N."/>
            <person name="Kirkland T.N."/>
            <person name="Cole G.T."/>
            <person name="Birren B.W."/>
            <person name="Henn M.R."/>
            <person name="Taylor J.W."/>
            <person name="Rounsley S.D."/>
        </authorList>
    </citation>
    <scope>NUCLEOTIDE SEQUENCE [LARGE SCALE GENOMIC DNA]</scope>
    <source>
        <strain evidence="2">RMSCC 3703</strain>
    </source>
</reference>
<feature type="non-terminal residue" evidence="1">
    <location>
        <position position="1"/>
    </location>
</feature>
<dbReference type="AlphaFoldDB" id="A0A0J8TQ70"/>
<accession>A0A0J8TQ70</accession>
<dbReference type="Proteomes" id="UP000054559">
    <property type="component" value="Unassembled WGS sequence"/>
</dbReference>
<organism evidence="1 2">
    <name type="scientific">Coccidioides immitis RMSCC 3703</name>
    <dbReference type="NCBI Taxonomy" id="454286"/>
    <lineage>
        <taxon>Eukaryota</taxon>
        <taxon>Fungi</taxon>
        <taxon>Dikarya</taxon>
        <taxon>Ascomycota</taxon>
        <taxon>Pezizomycotina</taxon>
        <taxon>Eurotiomycetes</taxon>
        <taxon>Eurotiomycetidae</taxon>
        <taxon>Onygenales</taxon>
        <taxon>Onygenaceae</taxon>
        <taxon>Coccidioides</taxon>
    </lineage>
</organism>